<feature type="region of interest" description="Disordered" evidence="1">
    <location>
        <begin position="1"/>
        <end position="20"/>
    </location>
</feature>
<evidence type="ECO:0000313" key="2">
    <source>
        <dbReference type="EMBL" id="TGY90679.1"/>
    </source>
</evidence>
<protein>
    <submittedName>
        <fullName evidence="2">Uncharacterized protein</fullName>
    </submittedName>
</protein>
<dbReference type="RefSeq" id="WP_158291560.1">
    <property type="nucleotide sequence ID" value="NZ_CP071057.1"/>
</dbReference>
<dbReference type="EMBL" id="SRXW01000001">
    <property type="protein sequence ID" value="TGY90679.1"/>
    <property type="molecule type" value="Genomic_DNA"/>
</dbReference>
<organism evidence="2 3">
    <name type="scientific">Marinicauda algicola</name>
    <dbReference type="NCBI Taxonomy" id="2029849"/>
    <lineage>
        <taxon>Bacteria</taxon>
        <taxon>Pseudomonadati</taxon>
        <taxon>Pseudomonadota</taxon>
        <taxon>Alphaproteobacteria</taxon>
        <taxon>Maricaulales</taxon>
        <taxon>Maricaulaceae</taxon>
        <taxon>Marinicauda</taxon>
    </lineage>
</organism>
<accession>A0A4V3RYK3</accession>
<dbReference type="Proteomes" id="UP000308054">
    <property type="component" value="Unassembled WGS sequence"/>
</dbReference>
<evidence type="ECO:0000313" key="3">
    <source>
        <dbReference type="Proteomes" id="UP000308054"/>
    </source>
</evidence>
<reference evidence="2 3" key="1">
    <citation type="journal article" date="2017" name="Int. J. Syst. Evol. Microbiol.">
        <title>Marinicauda algicola sp. nov., isolated from a marine red alga Rhodosorus marinus.</title>
        <authorList>
            <person name="Jeong S.E."/>
            <person name="Jeon S.H."/>
            <person name="Chun B.H."/>
            <person name="Kim D.W."/>
            <person name="Jeon C.O."/>
        </authorList>
    </citation>
    <scope>NUCLEOTIDE SEQUENCE [LARGE SCALE GENOMIC DNA]</scope>
    <source>
        <strain evidence="2 3">JCM 31718</strain>
    </source>
</reference>
<keyword evidence="3" id="KW-1185">Reference proteome</keyword>
<sequence>MTGKHAAEQHEQGWTMQERHPVPAGEMVRIPGLYRRWELPEVLKNHQAYRIEDAGAHQDGTPLLAVYAAYDGDDPAAPVAAAPFAGLRTRPVGPISRQAA</sequence>
<dbReference type="AlphaFoldDB" id="A0A4V3RYK3"/>
<name>A0A4V3RYK3_9PROT</name>
<dbReference type="OrthoDB" id="7866483at2"/>
<evidence type="ECO:0000256" key="1">
    <source>
        <dbReference type="SAM" id="MobiDB-lite"/>
    </source>
</evidence>
<proteinExistence type="predicted"/>
<comment type="caution">
    <text evidence="2">The sequence shown here is derived from an EMBL/GenBank/DDBJ whole genome shotgun (WGS) entry which is preliminary data.</text>
</comment>
<gene>
    <name evidence="2" type="ORF">E5163_06095</name>
</gene>